<proteinExistence type="predicted"/>
<protein>
    <submittedName>
        <fullName evidence="1">Uncharacterized protein</fullName>
    </submittedName>
</protein>
<evidence type="ECO:0000313" key="1">
    <source>
        <dbReference type="EMBL" id="KAK2585217.1"/>
    </source>
</evidence>
<gene>
    <name evidence="1" type="ORF">KPH14_009922</name>
</gene>
<keyword evidence="2" id="KW-1185">Reference proteome</keyword>
<accession>A0AAD9RSM6</accession>
<reference evidence="1" key="2">
    <citation type="journal article" date="2023" name="Commun. Biol.">
        <title>Intrasexual cuticular hydrocarbon dimorphism in a wasp sheds light on hydrocarbon biosynthesis genes in Hymenoptera.</title>
        <authorList>
            <person name="Moris V.C."/>
            <person name="Podsiadlowski L."/>
            <person name="Martin S."/>
            <person name="Oeyen J.P."/>
            <person name="Donath A."/>
            <person name="Petersen M."/>
            <person name="Wilbrandt J."/>
            <person name="Misof B."/>
            <person name="Liedtke D."/>
            <person name="Thamm M."/>
            <person name="Scheiner R."/>
            <person name="Schmitt T."/>
            <person name="Niehuis O."/>
        </authorList>
    </citation>
    <scope>NUCLEOTIDE SEQUENCE</scope>
    <source>
        <strain evidence="1">GBR_01_08_01A</strain>
    </source>
</reference>
<dbReference type="EMBL" id="JAIFRP010000021">
    <property type="protein sequence ID" value="KAK2585217.1"/>
    <property type="molecule type" value="Genomic_DNA"/>
</dbReference>
<evidence type="ECO:0000313" key="2">
    <source>
        <dbReference type="Proteomes" id="UP001258017"/>
    </source>
</evidence>
<reference evidence="1" key="1">
    <citation type="submission" date="2021-08" db="EMBL/GenBank/DDBJ databases">
        <authorList>
            <person name="Misof B."/>
            <person name="Oliver O."/>
            <person name="Podsiadlowski L."/>
            <person name="Donath A."/>
            <person name="Peters R."/>
            <person name="Mayer C."/>
            <person name="Rust J."/>
            <person name="Gunkel S."/>
            <person name="Lesny P."/>
            <person name="Martin S."/>
            <person name="Oeyen J.P."/>
            <person name="Petersen M."/>
            <person name="Panagiotis P."/>
            <person name="Wilbrandt J."/>
            <person name="Tanja T."/>
        </authorList>
    </citation>
    <scope>NUCLEOTIDE SEQUENCE</scope>
    <source>
        <strain evidence="1">GBR_01_08_01A</strain>
        <tissue evidence="1">Thorax + abdomen</tissue>
    </source>
</reference>
<sequence length="72" mass="8597">MRNDRQLCSDHSAPTILHILKLYSTTDYNVPSVVTKLELQFFKYYLSDKRNVENLHKFVIYSLQCLVHTYML</sequence>
<dbReference type="AlphaFoldDB" id="A0AAD9RSM6"/>
<comment type="caution">
    <text evidence="1">The sequence shown here is derived from an EMBL/GenBank/DDBJ whole genome shotgun (WGS) entry which is preliminary data.</text>
</comment>
<organism evidence="1 2">
    <name type="scientific">Odynerus spinipes</name>
    <dbReference type="NCBI Taxonomy" id="1348599"/>
    <lineage>
        <taxon>Eukaryota</taxon>
        <taxon>Metazoa</taxon>
        <taxon>Ecdysozoa</taxon>
        <taxon>Arthropoda</taxon>
        <taxon>Hexapoda</taxon>
        <taxon>Insecta</taxon>
        <taxon>Pterygota</taxon>
        <taxon>Neoptera</taxon>
        <taxon>Endopterygota</taxon>
        <taxon>Hymenoptera</taxon>
        <taxon>Apocrita</taxon>
        <taxon>Aculeata</taxon>
        <taxon>Vespoidea</taxon>
        <taxon>Vespidae</taxon>
        <taxon>Eumeninae</taxon>
        <taxon>Odynerus</taxon>
    </lineage>
</organism>
<name>A0AAD9RSM6_9HYME</name>
<dbReference type="Proteomes" id="UP001258017">
    <property type="component" value="Unassembled WGS sequence"/>
</dbReference>